<name>A0ABQ5BEN4_9ASTR</name>
<proteinExistence type="predicted"/>
<dbReference type="PANTHER" id="PTHR48475:SF2">
    <property type="entry name" value="RIBONUCLEASE H"/>
    <property type="match status" value="1"/>
</dbReference>
<sequence>MEEEEDNWMTPIIKCLEGEIWPTDKNEASALRMKISQYVMKEGVLFKKSYLSPMLRCVRPLQANYIIREDTKEVVDRFDSCQIHAPVPRLPKTRLTSIMSSLPFYQWGLDILGPLSEGPDKLKFIIVRPPKSNSDGQQDSVGKRPIQELVCKMENQADEHGSGAPVRLGRERVGWVDEFPNILWVHWTMLKTSNGETPFSLTYGSEAVISVEIVMPTYQTIQFNETQNEEEMKLNLDLIQ</sequence>
<reference evidence="1" key="2">
    <citation type="submission" date="2022-01" db="EMBL/GenBank/DDBJ databases">
        <authorList>
            <person name="Yamashiro T."/>
            <person name="Shiraishi A."/>
            <person name="Satake H."/>
            <person name="Nakayama K."/>
        </authorList>
    </citation>
    <scope>NUCLEOTIDE SEQUENCE</scope>
</reference>
<accession>A0ABQ5BEN4</accession>
<reference evidence="1" key="1">
    <citation type="journal article" date="2022" name="Int. J. Mol. Sci.">
        <title>Draft Genome of Tanacetum Coccineum: Genomic Comparison of Closely Related Tanacetum-Family Plants.</title>
        <authorList>
            <person name="Yamashiro T."/>
            <person name="Shiraishi A."/>
            <person name="Nakayama K."/>
            <person name="Satake H."/>
        </authorList>
    </citation>
    <scope>NUCLEOTIDE SEQUENCE</scope>
</reference>
<keyword evidence="2" id="KW-1185">Reference proteome</keyword>
<dbReference type="PANTHER" id="PTHR48475">
    <property type="entry name" value="RIBONUCLEASE H"/>
    <property type="match status" value="1"/>
</dbReference>
<evidence type="ECO:0000313" key="2">
    <source>
        <dbReference type="Proteomes" id="UP001151760"/>
    </source>
</evidence>
<organism evidence="1 2">
    <name type="scientific">Tanacetum coccineum</name>
    <dbReference type="NCBI Taxonomy" id="301880"/>
    <lineage>
        <taxon>Eukaryota</taxon>
        <taxon>Viridiplantae</taxon>
        <taxon>Streptophyta</taxon>
        <taxon>Embryophyta</taxon>
        <taxon>Tracheophyta</taxon>
        <taxon>Spermatophyta</taxon>
        <taxon>Magnoliopsida</taxon>
        <taxon>eudicotyledons</taxon>
        <taxon>Gunneridae</taxon>
        <taxon>Pentapetalae</taxon>
        <taxon>asterids</taxon>
        <taxon>campanulids</taxon>
        <taxon>Asterales</taxon>
        <taxon>Asteraceae</taxon>
        <taxon>Asteroideae</taxon>
        <taxon>Anthemideae</taxon>
        <taxon>Anthemidinae</taxon>
        <taxon>Tanacetum</taxon>
    </lineage>
</organism>
<comment type="caution">
    <text evidence="1">The sequence shown here is derived from an EMBL/GenBank/DDBJ whole genome shotgun (WGS) entry which is preliminary data.</text>
</comment>
<dbReference type="EMBL" id="BQNB010013218">
    <property type="protein sequence ID" value="GJT13295.1"/>
    <property type="molecule type" value="Genomic_DNA"/>
</dbReference>
<protein>
    <submittedName>
        <fullName evidence="1">Uncharacterized protein</fullName>
    </submittedName>
</protein>
<dbReference type="Proteomes" id="UP001151760">
    <property type="component" value="Unassembled WGS sequence"/>
</dbReference>
<gene>
    <name evidence="1" type="ORF">Tco_0860337</name>
</gene>
<evidence type="ECO:0000313" key="1">
    <source>
        <dbReference type="EMBL" id="GJT13295.1"/>
    </source>
</evidence>